<dbReference type="RefSeq" id="WP_307198284.1">
    <property type="nucleotide sequence ID" value="NZ_JAUTAN010000001.1"/>
</dbReference>
<evidence type="ECO:0000256" key="1">
    <source>
        <dbReference type="SAM" id="MobiDB-lite"/>
    </source>
</evidence>
<dbReference type="Proteomes" id="UP001239215">
    <property type="component" value="Unassembled WGS sequence"/>
</dbReference>
<sequence length="288" mass="29815">MNTSSPRPPHADLAGRNPEDLEAIALLKRVAHDDARGWKPDLSFVAQSRSAEGAVRRSRPSGAWRGRSRLGAVVLVTAATVAGVATGVQVLGNPEKDQRAASSTSSSSSASPALELPPVTDAGNDFAEAVGPDGVEATQEELEAVDEGTLWDNSAALSLLMETHGLRRSQPGLGGAWPVAATMTLHIWWVDGAAPDELLAAIARDAPEVTVEVHVSVTDRPTLTAAIDASGITDVEGVLSASPRNDGAGIVVDYDPTTFNTDPAAVGALQESVGWPIVLVANNETPAM</sequence>
<accession>A0AAJ1U217</accession>
<name>A0AAJ1U217_9ACTN</name>
<dbReference type="EMBL" id="JAUTAN010000001">
    <property type="protein sequence ID" value="MDQ1102827.1"/>
    <property type="molecule type" value="Genomic_DNA"/>
</dbReference>
<feature type="compositionally biased region" description="Low complexity" evidence="1">
    <location>
        <begin position="100"/>
        <end position="113"/>
    </location>
</feature>
<evidence type="ECO:0000313" key="3">
    <source>
        <dbReference type="Proteomes" id="UP001239215"/>
    </source>
</evidence>
<dbReference type="AlphaFoldDB" id="A0AAJ1U217"/>
<gene>
    <name evidence="2" type="ORF">QE405_000111</name>
</gene>
<evidence type="ECO:0000313" key="2">
    <source>
        <dbReference type="EMBL" id="MDQ1102827.1"/>
    </source>
</evidence>
<comment type="caution">
    <text evidence="2">The sequence shown here is derived from an EMBL/GenBank/DDBJ whole genome shotgun (WGS) entry which is preliminary data.</text>
</comment>
<organism evidence="2 3">
    <name type="scientific">Nocardioides zeae</name>
    <dbReference type="NCBI Taxonomy" id="1457234"/>
    <lineage>
        <taxon>Bacteria</taxon>
        <taxon>Bacillati</taxon>
        <taxon>Actinomycetota</taxon>
        <taxon>Actinomycetes</taxon>
        <taxon>Propionibacteriales</taxon>
        <taxon>Nocardioidaceae</taxon>
        <taxon>Nocardioides</taxon>
    </lineage>
</organism>
<feature type="region of interest" description="Disordered" evidence="1">
    <location>
        <begin position="93"/>
        <end position="124"/>
    </location>
</feature>
<proteinExistence type="predicted"/>
<protein>
    <submittedName>
        <fullName evidence="2">Uncharacterized protein</fullName>
    </submittedName>
</protein>
<reference evidence="2" key="1">
    <citation type="submission" date="2023-07" db="EMBL/GenBank/DDBJ databases">
        <title>Functional and genomic diversity of the sorghum phyllosphere microbiome.</title>
        <authorList>
            <person name="Shade A."/>
        </authorList>
    </citation>
    <scope>NUCLEOTIDE SEQUENCE</scope>
    <source>
        <strain evidence="2">SORGH_AS_1067</strain>
    </source>
</reference>